<dbReference type="InterPro" id="IPR046450">
    <property type="entry name" value="PA_dom_sf"/>
</dbReference>
<name>A0A9W9B0U9_9AGAR</name>
<reference evidence="1" key="1">
    <citation type="submission" date="2022-08" db="EMBL/GenBank/DDBJ databases">
        <authorList>
            <consortium name="DOE Joint Genome Institute"/>
            <person name="Min B."/>
            <person name="Riley R."/>
            <person name="Sierra-Patev S."/>
            <person name="Naranjo-Ortiz M."/>
            <person name="Looney B."/>
            <person name="Konkel Z."/>
            <person name="Slot J.C."/>
            <person name="Sakamoto Y."/>
            <person name="Steenwyk J.L."/>
            <person name="Rokas A."/>
            <person name="Carro J."/>
            <person name="Camarero S."/>
            <person name="Ferreira P."/>
            <person name="Molpeceres G."/>
            <person name="Ruiz-Duenas F.J."/>
            <person name="Serrano A."/>
            <person name="Henrissat B."/>
            <person name="Drula E."/>
            <person name="Hughes K.W."/>
            <person name="Mata J.L."/>
            <person name="Ishikawa N.K."/>
            <person name="Vargas-Isla R."/>
            <person name="Ushijima S."/>
            <person name="Smith C.A."/>
            <person name="Ahrendt S."/>
            <person name="Andreopoulos W."/>
            <person name="He G."/>
            <person name="Labutti K."/>
            <person name="Lipzen A."/>
            <person name="Ng V."/>
            <person name="Sandor L."/>
            <person name="Barry K."/>
            <person name="Martinez A.T."/>
            <person name="Xiao Y."/>
            <person name="Gibbons J.G."/>
            <person name="Terashima K."/>
            <person name="Hibbett D.S."/>
            <person name="Grigoriev I.V."/>
        </authorList>
    </citation>
    <scope>NUCLEOTIDE SEQUENCE</scope>
    <source>
        <strain evidence="1">Sp2 HRB7682 ss15</strain>
    </source>
</reference>
<dbReference type="SUPFAM" id="SSF52025">
    <property type="entry name" value="PA domain"/>
    <property type="match status" value="1"/>
</dbReference>
<evidence type="ECO:0000313" key="2">
    <source>
        <dbReference type="Proteomes" id="UP001150238"/>
    </source>
</evidence>
<proteinExistence type="predicted"/>
<gene>
    <name evidence="1" type="ORF">C8J55DRAFT_483701</name>
</gene>
<dbReference type="Proteomes" id="UP001150238">
    <property type="component" value="Unassembled WGS sequence"/>
</dbReference>
<organism evidence="1 2">
    <name type="scientific">Lentinula lateritia</name>
    <dbReference type="NCBI Taxonomy" id="40482"/>
    <lineage>
        <taxon>Eukaryota</taxon>
        <taxon>Fungi</taxon>
        <taxon>Dikarya</taxon>
        <taxon>Basidiomycota</taxon>
        <taxon>Agaricomycotina</taxon>
        <taxon>Agaricomycetes</taxon>
        <taxon>Agaricomycetidae</taxon>
        <taxon>Agaricales</taxon>
        <taxon>Marasmiineae</taxon>
        <taxon>Omphalotaceae</taxon>
        <taxon>Lentinula</taxon>
    </lineage>
</organism>
<dbReference type="AlphaFoldDB" id="A0A9W9B0U9"/>
<sequence length="110" mass="12054">MSFFPAPFLGLGFPFLEAGSLIYANYGLIEDYDALVEQRMICSERLQAIPSKLKPCAQSQGGPARKCAIFMYPGDTTTPGTPAYENATLDLAEGLNKPEIPRETFETREG</sequence>
<evidence type="ECO:0000313" key="1">
    <source>
        <dbReference type="EMBL" id="KAJ4495672.1"/>
    </source>
</evidence>
<accession>A0A9W9B0U9</accession>
<dbReference type="EMBL" id="JANVFS010000001">
    <property type="protein sequence ID" value="KAJ4495672.1"/>
    <property type="molecule type" value="Genomic_DNA"/>
</dbReference>
<reference evidence="1" key="2">
    <citation type="journal article" date="2023" name="Proc. Natl. Acad. Sci. U.S.A.">
        <title>A global phylogenomic analysis of the shiitake genus Lentinula.</title>
        <authorList>
            <person name="Sierra-Patev S."/>
            <person name="Min B."/>
            <person name="Naranjo-Ortiz M."/>
            <person name="Looney B."/>
            <person name="Konkel Z."/>
            <person name="Slot J.C."/>
            <person name="Sakamoto Y."/>
            <person name="Steenwyk J.L."/>
            <person name="Rokas A."/>
            <person name="Carro J."/>
            <person name="Camarero S."/>
            <person name="Ferreira P."/>
            <person name="Molpeceres G."/>
            <person name="Ruiz-Duenas F.J."/>
            <person name="Serrano A."/>
            <person name="Henrissat B."/>
            <person name="Drula E."/>
            <person name="Hughes K.W."/>
            <person name="Mata J.L."/>
            <person name="Ishikawa N.K."/>
            <person name="Vargas-Isla R."/>
            <person name="Ushijima S."/>
            <person name="Smith C.A."/>
            <person name="Donoghue J."/>
            <person name="Ahrendt S."/>
            <person name="Andreopoulos W."/>
            <person name="He G."/>
            <person name="LaButti K."/>
            <person name="Lipzen A."/>
            <person name="Ng V."/>
            <person name="Riley R."/>
            <person name="Sandor L."/>
            <person name="Barry K."/>
            <person name="Martinez A.T."/>
            <person name="Xiao Y."/>
            <person name="Gibbons J.G."/>
            <person name="Terashima K."/>
            <person name="Grigoriev I.V."/>
            <person name="Hibbett D."/>
        </authorList>
    </citation>
    <scope>NUCLEOTIDE SEQUENCE</scope>
    <source>
        <strain evidence="1">Sp2 HRB7682 ss15</strain>
    </source>
</reference>
<comment type="caution">
    <text evidence="1">The sequence shown here is derived from an EMBL/GenBank/DDBJ whole genome shotgun (WGS) entry which is preliminary data.</text>
</comment>
<protein>
    <submittedName>
        <fullName evidence="1">Uncharacterized protein</fullName>
    </submittedName>
</protein>